<dbReference type="GO" id="GO:0015097">
    <property type="term" value="F:mercury ion transmembrane transporter activity"/>
    <property type="evidence" value="ECO:0007669"/>
    <property type="project" value="InterPro"/>
</dbReference>
<accession>A0A8J6ITC8</accession>
<dbReference type="AlphaFoldDB" id="A0A8J6ITC8"/>
<dbReference type="Pfam" id="PF03203">
    <property type="entry name" value="MerC"/>
    <property type="match status" value="1"/>
</dbReference>
<keyword evidence="1" id="KW-0812">Transmembrane</keyword>
<organism evidence="2 3">
    <name type="scientific">Neptunicella marina</name>
    <dbReference type="NCBI Taxonomy" id="2125989"/>
    <lineage>
        <taxon>Bacteria</taxon>
        <taxon>Pseudomonadati</taxon>
        <taxon>Pseudomonadota</taxon>
        <taxon>Gammaproteobacteria</taxon>
        <taxon>Alteromonadales</taxon>
        <taxon>Alteromonadaceae</taxon>
        <taxon>Neptunicella</taxon>
    </lineage>
</organism>
<proteinExistence type="predicted"/>
<feature type="transmembrane region" description="Helical" evidence="1">
    <location>
        <begin position="47"/>
        <end position="64"/>
    </location>
</feature>
<keyword evidence="1" id="KW-0472">Membrane</keyword>
<evidence type="ECO:0000256" key="1">
    <source>
        <dbReference type="SAM" id="Phobius"/>
    </source>
</evidence>
<dbReference type="InterPro" id="IPR004891">
    <property type="entry name" value="Mercury-R_MerC"/>
</dbReference>
<feature type="transmembrane region" description="Helical" evidence="1">
    <location>
        <begin position="12"/>
        <end position="35"/>
    </location>
</feature>
<feature type="transmembrane region" description="Helical" evidence="1">
    <location>
        <begin position="76"/>
        <end position="98"/>
    </location>
</feature>
<evidence type="ECO:0000313" key="2">
    <source>
        <dbReference type="EMBL" id="MBC3765221.1"/>
    </source>
</evidence>
<name>A0A8J6ITC8_9ALTE</name>
<dbReference type="EMBL" id="JACNEP010000003">
    <property type="protein sequence ID" value="MBC3765221.1"/>
    <property type="molecule type" value="Genomic_DNA"/>
</dbReference>
<comment type="caution">
    <text evidence="2">The sequence shown here is derived from an EMBL/GenBank/DDBJ whole genome shotgun (WGS) entry which is preliminary data.</text>
</comment>
<dbReference type="Proteomes" id="UP000601768">
    <property type="component" value="Unassembled WGS sequence"/>
</dbReference>
<feature type="transmembrane region" description="Helical" evidence="1">
    <location>
        <begin position="104"/>
        <end position="122"/>
    </location>
</feature>
<evidence type="ECO:0000313" key="3">
    <source>
        <dbReference type="Proteomes" id="UP000601768"/>
    </source>
</evidence>
<protein>
    <submittedName>
        <fullName evidence="2">MerC domain-containing protein</fullName>
    </submittedName>
</protein>
<reference evidence="2" key="1">
    <citation type="journal article" date="2018" name="Int. J. Syst. Evol. Microbiol.">
        <title>Neptunicella marina gen. nov., sp. nov., isolated from surface seawater.</title>
        <authorList>
            <person name="Liu X."/>
            <person name="Lai Q."/>
            <person name="Du Y."/>
            <person name="Zhang X."/>
            <person name="Liu Z."/>
            <person name="Sun F."/>
            <person name="Shao Z."/>
        </authorList>
    </citation>
    <scope>NUCLEOTIDE SEQUENCE</scope>
    <source>
        <strain evidence="2">S27-2</strain>
    </source>
</reference>
<keyword evidence="1" id="KW-1133">Transmembrane helix</keyword>
<reference evidence="2" key="2">
    <citation type="submission" date="2020-08" db="EMBL/GenBank/DDBJ databases">
        <authorList>
            <person name="Lai Q."/>
        </authorList>
    </citation>
    <scope>NUCLEOTIDE SEQUENCE</scope>
    <source>
        <strain evidence="2">S27-2</strain>
    </source>
</reference>
<sequence>MKMQLQVLGDKTAIFLSSLCVIHCILTPILVIAIPSLGGVFWLEHEVFHNLLLFFVVPVGLLALMAGYKHHHNHKVLLCGLTGLVMLTLIAIAGHDFLNERSETLITLLATVFILFAHIKNFQLRQHD</sequence>
<keyword evidence="3" id="KW-1185">Reference proteome</keyword>
<dbReference type="GO" id="GO:0016020">
    <property type="term" value="C:membrane"/>
    <property type="evidence" value="ECO:0007669"/>
    <property type="project" value="InterPro"/>
</dbReference>
<gene>
    <name evidence="2" type="ORF">H8B19_04995</name>
</gene>